<dbReference type="AlphaFoldDB" id="D7FXK8"/>
<dbReference type="InterPro" id="IPR025638">
    <property type="entry name" value="DUF4336"/>
</dbReference>
<evidence type="ECO:0000313" key="1">
    <source>
        <dbReference type="EMBL" id="CBJ26449.1"/>
    </source>
</evidence>
<evidence type="ECO:0000313" key="2">
    <source>
        <dbReference type="Proteomes" id="UP000002630"/>
    </source>
</evidence>
<reference evidence="1 2" key="1">
    <citation type="journal article" date="2010" name="Nature">
        <title>The Ectocarpus genome and the independent evolution of multicellularity in brown algae.</title>
        <authorList>
            <person name="Cock J.M."/>
            <person name="Sterck L."/>
            <person name="Rouze P."/>
            <person name="Scornet D."/>
            <person name="Allen A.E."/>
            <person name="Amoutzias G."/>
            <person name="Anthouard V."/>
            <person name="Artiguenave F."/>
            <person name="Aury J.M."/>
            <person name="Badger J.H."/>
            <person name="Beszteri B."/>
            <person name="Billiau K."/>
            <person name="Bonnet E."/>
            <person name="Bothwell J.H."/>
            <person name="Bowler C."/>
            <person name="Boyen C."/>
            <person name="Brownlee C."/>
            <person name="Carrano C.J."/>
            <person name="Charrier B."/>
            <person name="Cho G.Y."/>
            <person name="Coelho S.M."/>
            <person name="Collen J."/>
            <person name="Corre E."/>
            <person name="Da Silva C."/>
            <person name="Delage L."/>
            <person name="Delaroque N."/>
            <person name="Dittami S.M."/>
            <person name="Doulbeau S."/>
            <person name="Elias M."/>
            <person name="Farnham G."/>
            <person name="Gachon C.M."/>
            <person name="Gschloessl B."/>
            <person name="Heesch S."/>
            <person name="Jabbari K."/>
            <person name="Jubin C."/>
            <person name="Kawai H."/>
            <person name="Kimura K."/>
            <person name="Kloareg B."/>
            <person name="Kupper F.C."/>
            <person name="Lang D."/>
            <person name="Le Bail A."/>
            <person name="Leblanc C."/>
            <person name="Lerouge P."/>
            <person name="Lohr M."/>
            <person name="Lopez P.J."/>
            <person name="Martens C."/>
            <person name="Maumus F."/>
            <person name="Michel G."/>
            <person name="Miranda-Saavedra D."/>
            <person name="Morales J."/>
            <person name="Moreau H."/>
            <person name="Motomura T."/>
            <person name="Nagasato C."/>
            <person name="Napoli C.A."/>
            <person name="Nelson D.R."/>
            <person name="Nyvall-Collen P."/>
            <person name="Peters A.F."/>
            <person name="Pommier C."/>
            <person name="Potin P."/>
            <person name="Poulain J."/>
            <person name="Quesneville H."/>
            <person name="Read B."/>
            <person name="Rensing S.A."/>
            <person name="Ritter A."/>
            <person name="Rousvoal S."/>
            <person name="Samanta M."/>
            <person name="Samson G."/>
            <person name="Schroeder D.C."/>
            <person name="Segurens B."/>
            <person name="Strittmatter M."/>
            <person name="Tonon T."/>
            <person name="Tregear J.W."/>
            <person name="Valentin K."/>
            <person name="von Dassow P."/>
            <person name="Yamagishi T."/>
            <person name="Van de Peer Y."/>
            <person name="Wincker P."/>
        </authorList>
    </citation>
    <scope>NUCLEOTIDE SEQUENCE [LARGE SCALE GENOMIC DNA]</scope>
    <source>
        <strain evidence="2">Ec32 / CCAP1310/4</strain>
    </source>
</reference>
<gene>
    <name evidence="1" type="ORF">Esi_0033_0086</name>
</gene>
<dbReference type="EMBL" id="FN649732">
    <property type="protein sequence ID" value="CBJ26449.1"/>
    <property type="molecule type" value="Genomic_DNA"/>
</dbReference>
<dbReference type="OMA" id="IFRDVMA"/>
<protein>
    <recommendedName>
        <fullName evidence="3">Metallo-beta-lactamase domain-containing protein</fullName>
    </recommendedName>
</protein>
<dbReference type="InterPro" id="IPR036866">
    <property type="entry name" value="RibonucZ/Hydroxyglut_hydro"/>
</dbReference>
<dbReference type="EMBL" id="FN648520">
    <property type="protein sequence ID" value="CBJ26449.1"/>
    <property type="molecule type" value="Genomic_DNA"/>
</dbReference>
<proteinExistence type="predicted"/>
<evidence type="ECO:0008006" key="3">
    <source>
        <dbReference type="Google" id="ProtNLM"/>
    </source>
</evidence>
<dbReference type="PANTHER" id="PTHR33835:SF1">
    <property type="entry name" value="METALLO-BETA-LACTAMASE DOMAIN-CONTAINING PROTEIN"/>
    <property type="match status" value="1"/>
</dbReference>
<dbReference type="eggNOG" id="ENOG502RZ4V">
    <property type="taxonomic scope" value="Eukaryota"/>
</dbReference>
<dbReference type="OrthoDB" id="421671at2759"/>
<accession>D7FXK8</accession>
<dbReference type="SUPFAM" id="SSF56281">
    <property type="entry name" value="Metallo-hydrolase/oxidoreductase"/>
    <property type="match status" value="1"/>
</dbReference>
<dbReference type="Proteomes" id="UP000002630">
    <property type="component" value="Linkage Group LG07"/>
</dbReference>
<dbReference type="InParanoid" id="D7FXK8"/>
<organism evidence="1 2">
    <name type="scientific">Ectocarpus siliculosus</name>
    <name type="common">Brown alga</name>
    <name type="synonym">Conferva siliculosa</name>
    <dbReference type="NCBI Taxonomy" id="2880"/>
    <lineage>
        <taxon>Eukaryota</taxon>
        <taxon>Sar</taxon>
        <taxon>Stramenopiles</taxon>
        <taxon>Ochrophyta</taxon>
        <taxon>PX clade</taxon>
        <taxon>Phaeophyceae</taxon>
        <taxon>Ectocarpales</taxon>
        <taxon>Ectocarpaceae</taxon>
        <taxon>Ectocarpus</taxon>
    </lineage>
</organism>
<name>D7FXK8_ECTSI</name>
<keyword evidence="2" id="KW-1185">Reference proteome</keyword>
<dbReference type="Pfam" id="PF14234">
    <property type="entry name" value="DUF4336"/>
    <property type="match status" value="1"/>
</dbReference>
<dbReference type="PANTHER" id="PTHR33835">
    <property type="entry name" value="YALI0C07656P"/>
    <property type="match status" value="1"/>
</dbReference>
<sequence>MMSGGSGAITTAGRREMTWSNPMGDDMVQVLGDVWCAERPFVWNGIDVGGRMAVVKLSDGSLWVHSPVDLDEPLKEALASLGPVGHIVSPNYEHVKYAKQWVEAYPSAVSYACPGLAERQPEVGFTREVGASIEDESLPEWGDEILACFMDCETNPFTGKPFFNEVVFFHRPTKTLITSDLYWNYPRKEVPLGTRVWKWGMDKVYLPFYKKFMVTDGEAFVSKVNQILDWGVETIVPCHGGIVRSGAPQALRQQLLGRAPAD</sequence>